<evidence type="ECO:0000313" key="1">
    <source>
        <dbReference type="EMBL" id="KKK54250.1"/>
    </source>
</evidence>
<reference evidence="1" key="1">
    <citation type="journal article" date="2015" name="Nature">
        <title>Complex archaea that bridge the gap between prokaryotes and eukaryotes.</title>
        <authorList>
            <person name="Spang A."/>
            <person name="Saw J.H."/>
            <person name="Jorgensen S.L."/>
            <person name="Zaremba-Niedzwiedzka K."/>
            <person name="Martijn J."/>
            <person name="Lind A.E."/>
            <person name="van Eijk R."/>
            <person name="Schleper C."/>
            <person name="Guy L."/>
            <person name="Ettema T.J."/>
        </authorList>
    </citation>
    <scope>NUCLEOTIDE SEQUENCE</scope>
</reference>
<name>A0A0F8X0B8_9ZZZZ</name>
<protein>
    <submittedName>
        <fullName evidence="1">Uncharacterized protein</fullName>
    </submittedName>
</protein>
<proteinExistence type="predicted"/>
<accession>A0A0F8X0B8</accession>
<gene>
    <name evidence="1" type="ORF">LCGC14_3086630</name>
</gene>
<organism evidence="1">
    <name type="scientific">marine sediment metagenome</name>
    <dbReference type="NCBI Taxonomy" id="412755"/>
    <lineage>
        <taxon>unclassified sequences</taxon>
        <taxon>metagenomes</taxon>
        <taxon>ecological metagenomes</taxon>
    </lineage>
</organism>
<dbReference type="AlphaFoldDB" id="A0A0F8X0B8"/>
<dbReference type="EMBL" id="LAZR01066092">
    <property type="protein sequence ID" value="KKK54250.1"/>
    <property type="molecule type" value="Genomic_DNA"/>
</dbReference>
<comment type="caution">
    <text evidence="1">The sequence shown here is derived from an EMBL/GenBank/DDBJ whole genome shotgun (WGS) entry which is preliminary data.</text>
</comment>
<sequence length="119" mass="12478">MALRRDITRTTHGPYTRLLFDWRTSGVSGGVTFVATAEITGQLLSFHTLPGSDAPDDNYDITIVDSDGLDVLMGSGADRDTANDEVVIDNLGCVVGSTLTTTVANAGVNDEGSFVVLVA</sequence>